<dbReference type="PANTHER" id="PTHR34480:SF15">
    <property type="entry name" value="GENOME ASSEMBLY, CHROMOSOME: II"/>
    <property type="match status" value="1"/>
</dbReference>
<dbReference type="Gramene" id="TraesCS4B03G0726600.1">
    <property type="protein sequence ID" value="TraesCS4B03G0726600.1.CDS"/>
    <property type="gene ID" value="TraesCS4B03G0726600"/>
</dbReference>
<evidence type="ECO:0000313" key="1">
    <source>
        <dbReference type="EnsemblPlants" id="TraesCS4B02G274000.1"/>
    </source>
</evidence>
<evidence type="ECO:0000313" key="2">
    <source>
        <dbReference type="Proteomes" id="UP000019116"/>
    </source>
</evidence>
<dbReference type="KEGG" id="taes:123095193"/>
<name>A0A3B6IT05_WHEAT</name>
<reference evidence="1" key="1">
    <citation type="submission" date="2018-08" db="EMBL/GenBank/DDBJ databases">
        <authorList>
            <person name="Rossello M."/>
        </authorList>
    </citation>
    <scope>NUCLEOTIDE SEQUENCE [LARGE SCALE GENOMIC DNA]</scope>
    <source>
        <strain evidence="1">cv. Chinese Spring</strain>
    </source>
</reference>
<dbReference type="Gramene" id="TraesLDM4B03G02366290.1">
    <property type="protein sequence ID" value="TraesLDM4B03G02366290.1"/>
    <property type="gene ID" value="TraesLDM4B03G02366290"/>
</dbReference>
<dbReference type="GeneID" id="123095193"/>
<dbReference type="Proteomes" id="UP000019116">
    <property type="component" value="Chromosome 4B"/>
</dbReference>
<dbReference type="Gramene" id="TraesLAC4B03G02319070.1">
    <property type="protein sequence ID" value="TraesLAC4B03G02319070.1"/>
    <property type="gene ID" value="TraesLAC4B03G02319070"/>
</dbReference>
<dbReference type="Gramene" id="TraesSYM4B03G02392400.1">
    <property type="protein sequence ID" value="TraesSYM4B03G02392400.1"/>
    <property type="gene ID" value="TraesSYM4B03G02392400"/>
</dbReference>
<dbReference type="RefSeq" id="XP_044372934.1">
    <property type="nucleotide sequence ID" value="XM_044516999.1"/>
</dbReference>
<dbReference type="Gramene" id="TraesCS4B02G274000.1">
    <property type="protein sequence ID" value="TraesCS4B02G274000.1"/>
    <property type="gene ID" value="TraesCS4B02G274000"/>
</dbReference>
<accession>A0A3B6IT05</accession>
<gene>
    <name evidence="1" type="primary">LOC123095193</name>
</gene>
<dbReference type="EnsemblPlants" id="TraesCS4B02G274000.1">
    <property type="protein sequence ID" value="TraesCS4B02G274000.1"/>
    <property type="gene ID" value="TraesCS4B02G274000"/>
</dbReference>
<sequence>MPHEHEHPAAEDIPESDPDECVGVHVKKAELHIRDIHEAKLLIQELNRSGVGEDISDEEFLAYFDQLAPGPPWIDLRAGLTEEDLGQQYVDHALCRFRYYKYKLPQPKEEPHGDNLLEEEEDDKEEREYLATLTKKQLLFLEEDDATSEEDDNLMDKTEDDCSMEFLEEKGFFISFEEDGTLDWFFYSAYCECASLSDYQRLVLKNYGGTEYSMWSVYPSYRHSYDIEREYLKYCQELSKQLKWMEDYVDICRSSVKWGKISSRGAFQAIKIAATSFPKITPTLAYNGFDEYKERICYYHTWFKEYDRLYFEIWRRVTKGTSFRKAMEDVCKMNKFPVRQGLMQTALDHEYTMTLMEEDFHTCTAAIRPGVKEDKAKELIADGVKKLVNMPKSYEDYIRKKIEIACITGILPSEKTEATV</sequence>
<dbReference type="PANTHER" id="PTHR34480">
    <property type="entry name" value="OS01G0967800 PROTEIN-RELATED"/>
    <property type="match status" value="1"/>
</dbReference>
<dbReference type="Gramene" id="TraesSTA4B03G02359950.1">
    <property type="protein sequence ID" value="TraesSTA4B03G02359950.1"/>
    <property type="gene ID" value="TraesSTA4B03G02359950"/>
</dbReference>
<reference evidence="1" key="2">
    <citation type="submission" date="2018-10" db="UniProtKB">
        <authorList>
            <consortium name="EnsemblPlants"/>
        </authorList>
    </citation>
    <scope>IDENTIFICATION</scope>
</reference>
<protein>
    <submittedName>
        <fullName evidence="1">Uncharacterized protein</fullName>
    </submittedName>
</protein>
<keyword evidence="2" id="KW-1185">Reference proteome</keyword>
<proteinExistence type="predicted"/>
<dbReference type="Gramene" id="TraesROB_scaffold_081960_01G000100.1">
    <property type="protein sequence ID" value="TraesROB_scaffold_081960_01G000100.1"/>
    <property type="gene ID" value="TraesROB_scaffold_081960_01G000100"/>
</dbReference>
<dbReference type="Gramene" id="TraesJAG4B03G02363650.1">
    <property type="protein sequence ID" value="TraesJAG4B03G02363650.1"/>
    <property type="gene ID" value="TraesJAG4B03G02363650"/>
</dbReference>
<dbReference type="AlphaFoldDB" id="A0A3B6IT05"/>
<dbReference type="Gramene" id="TraesNOR4B03G02383080.1">
    <property type="protein sequence ID" value="TraesNOR4B03G02383080.1"/>
    <property type="gene ID" value="TraesNOR4B03G02383080"/>
</dbReference>
<dbReference type="OrthoDB" id="587492at2759"/>
<organism evidence="1">
    <name type="scientific">Triticum aestivum</name>
    <name type="common">Wheat</name>
    <dbReference type="NCBI Taxonomy" id="4565"/>
    <lineage>
        <taxon>Eukaryota</taxon>
        <taxon>Viridiplantae</taxon>
        <taxon>Streptophyta</taxon>
        <taxon>Embryophyta</taxon>
        <taxon>Tracheophyta</taxon>
        <taxon>Spermatophyta</taxon>
        <taxon>Magnoliopsida</taxon>
        <taxon>Liliopsida</taxon>
        <taxon>Poales</taxon>
        <taxon>Poaceae</taxon>
        <taxon>BOP clade</taxon>
        <taxon>Pooideae</taxon>
        <taxon>Triticodae</taxon>
        <taxon>Triticeae</taxon>
        <taxon>Triticinae</taxon>
        <taxon>Triticum</taxon>
    </lineage>
</organism>
<dbReference type="Gramene" id="TraesCAD_scaffold_070316_01G000200.1">
    <property type="protein sequence ID" value="TraesCAD_scaffold_070316_01G000200.1"/>
    <property type="gene ID" value="TraesCAD_scaffold_070316_01G000200"/>
</dbReference>
<dbReference type="Gramene" id="TraesWEE_scaffold_096732_01G000200.1">
    <property type="protein sequence ID" value="TraesWEE_scaffold_096732_01G000200.1"/>
    <property type="gene ID" value="TraesWEE_scaffold_096732_01G000200"/>
</dbReference>